<evidence type="ECO:0000313" key="1">
    <source>
        <dbReference type="EMBL" id="CAH0251138.1"/>
    </source>
</evidence>
<reference evidence="1" key="1">
    <citation type="submission" date="2021-11" db="EMBL/GenBank/DDBJ databases">
        <authorList>
            <person name="Bulgarelli D."/>
        </authorList>
    </citation>
    <scope>NUCLEOTIDE SEQUENCE</scope>
    <source>
        <strain evidence="1">Bi133</strain>
    </source>
</reference>
<evidence type="ECO:0000313" key="2">
    <source>
        <dbReference type="Proteomes" id="UP000789326"/>
    </source>
</evidence>
<gene>
    <name evidence="1" type="ORF">SRABI133_03130</name>
</gene>
<organism evidence="1 2">
    <name type="scientific">Peribacillus simplex</name>
    <dbReference type="NCBI Taxonomy" id="1478"/>
    <lineage>
        <taxon>Bacteria</taxon>
        <taxon>Bacillati</taxon>
        <taxon>Bacillota</taxon>
        <taxon>Bacilli</taxon>
        <taxon>Bacillales</taxon>
        <taxon>Bacillaceae</taxon>
        <taxon>Peribacillus</taxon>
    </lineage>
</organism>
<dbReference type="EMBL" id="CAKKMG010000046">
    <property type="protein sequence ID" value="CAH0251138.1"/>
    <property type="molecule type" value="Genomic_DNA"/>
</dbReference>
<sequence>MHFNMWGIFFYKRNLSKTITFLLFTYTRFYISIKLKEELGWEKREKIRQTNFFTYIYSKHGFSEPGFTFMCRISSDSLIGGNIHDEK</sequence>
<name>A0A9W4KYQ5_9BACI</name>
<protein>
    <submittedName>
        <fullName evidence="1">Uncharacterized protein</fullName>
    </submittedName>
</protein>
<comment type="caution">
    <text evidence="1">The sequence shown here is derived from an EMBL/GenBank/DDBJ whole genome shotgun (WGS) entry which is preliminary data.</text>
</comment>
<dbReference type="Proteomes" id="UP000789326">
    <property type="component" value="Unassembled WGS sequence"/>
</dbReference>
<proteinExistence type="predicted"/>
<dbReference type="AlphaFoldDB" id="A0A9W4KYQ5"/>
<accession>A0A9W4KYQ5</accession>